<dbReference type="EMBL" id="CP072648">
    <property type="protein sequence ID" value="QUW03186.1"/>
    <property type="molecule type" value="Genomic_DNA"/>
</dbReference>
<name>A0ABX8BAY4_9BACT</name>
<reference evidence="2 3" key="1">
    <citation type="submission" date="2021-03" db="EMBL/GenBank/DDBJ databases">
        <title>Genomic and phenotypic characterization of Chloracidobacterium isolates provides evidence for multiple species.</title>
        <authorList>
            <person name="Saini M.K."/>
            <person name="Costas A.M.G."/>
            <person name="Tank M."/>
            <person name="Bryant D.A."/>
        </authorList>
    </citation>
    <scope>NUCLEOTIDE SEQUENCE [LARGE SCALE GENOMIC DNA]</scope>
    <source>
        <strain evidence="2 3">BV2-C</strain>
    </source>
</reference>
<dbReference type="SUPFAM" id="SSF50475">
    <property type="entry name" value="FMN-binding split barrel"/>
    <property type="match status" value="1"/>
</dbReference>
<evidence type="ECO:0000259" key="1">
    <source>
        <dbReference type="Pfam" id="PF12766"/>
    </source>
</evidence>
<protein>
    <submittedName>
        <fullName evidence="2">Flavin-binding protein</fullName>
    </submittedName>
</protein>
<evidence type="ECO:0000313" key="3">
    <source>
        <dbReference type="Proteomes" id="UP000676506"/>
    </source>
</evidence>
<dbReference type="InterPro" id="IPR012349">
    <property type="entry name" value="Split_barrel_FMN-bd"/>
</dbReference>
<proteinExistence type="predicted"/>
<feature type="domain" description="Pyridoxamine 5'-phosphate oxidase Alr4036 family FMN-binding" evidence="1">
    <location>
        <begin position="21"/>
        <end position="99"/>
    </location>
</feature>
<keyword evidence="3" id="KW-1185">Reference proteome</keyword>
<dbReference type="Gene3D" id="2.30.110.10">
    <property type="entry name" value="Electron Transport, Fmn-binding Protein, Chain A"/>
    <property type="match status" value="1"/>
</dbReference>
<gene>
    <name evidence="2" type="ORF">J8C06_01710</name>
</gene>
<dbReference type="Pfam" id="PF12766">
    <property type="entry name" value="Pyridox_oxase_2"/>
    <property type="match status" value="1"/>
</dbReference>
<evidence type="ECO:0000313" key="2">
    <source>
        <dbReference type="EMBL" id="QUW03186.1"/>
    </source>
</evidence>
<dbReference type="RefSeq" id="WP_211429077.1">
    <property type="nucleotide sequence ID" value="NZ_CP072648.1"/>
</dbReference>
<accession>A0ABX8BAY4</accession>
<dbReference type="Proteomes" id="UP000676506">
    <property type="component" value="Chromosome 1"/>
</dbReference>
<dbReference type="InterPro" id="IPR024624">
    <property type="entry name" value="Pyridox_Oxase_Alr4036_FMN-bd"/>
</dbReference>
<organism evidence="2 3">
    <name type="scientific">Chloracidobacterium validum</name>
    <dbReference type="NCBI Taxonomy" id="2821543"/>
    <lineage>
        <taxon>Bacteria</taxon>
        <taxon>Pseudomonadati</taxon>
        <taxon>Acidobacteriota</taxon>
        <taxon>Terriglobia</taxon>
        <taxon>Terriglobales</taxon>
        <taxon>Acidobacteriaceae</taxon>
        <taxon>Chloracidobacterium</taxon>
    </lineage>
</organism>
<sequence length="199" mass="21833">MPNDLTTILEAIWAGLVTGAQDARHPFHTPVVATARMGDCDARVVVLRRATPDHRELAFHTDARAPKVPLLQACHTTAWVFYDPAGKVQIRAKGETAVHRDDAVAAQAWARTKLMSRRCYLAELAPSTPVDEPTSGLPAAFIERSPTAPESEPGFANFAVCVTTVTRLEWLKLAARGHQRAAFVWDADASRWQGSWLTP</sequence>